<dbReference type="Proteomes" id="UP000821866">
    <property type="component" value="Chromosome 1"/>
</dbReference>
<accession>A0A9J6F4W1</accession>
<feature type="compositionally biased region" description="Pro residues" evidence="1">
    <location>
        <begin position="18"/>
        <end position="27"/>
    </location>
</feature>
<organism evidence="2 3">
    <name type="scientific">Rhipicephalus microplus</name>
    <name type="common">Cattle tick</name>
    <name type="synonym">Boophilus microplus</name>
    <dbReference type="NCBI Taxonomy" id="6941"/>
    <lineage>
        <taxon>Eukaryota</taxon>
        <taxon>Metazoa</taxon>
        <taxon>Ecdysozoa</taxon>
        <taxon>Arthropoda</taxon>
        <taxon>Chelicerata</taxon>
        <taxon>Arachnida</taxon>
        <taxon>Acari</taxon>
        <taxon>Parasitiformes</taxon>
        <taxon>Ixodida</taxon>
        <taxon>Ixodoidea</taxon>
        <taxon>Ixodidae</taxon>
        <taxon>Rhipicephalinae</taxon>
        <taxon>Rhipicephalus</taxon>
        <taxon>Boophilus</taxon>
    </lineage>
</organism>
<reference evidence="2" key="1">
    <citation type="journal article" date="2020" name="Cell">
        <title>Large-Scale Comparative Analyses of Tick Genomes Elucidate Their Genetic Diversity and Vector Capacities.</title>
        <authorList>
            <consortium name="Tick Genome and Microbiome Consortium (TIGMIC)"/>
            <person name="Jia N."/>
            <person name="Wang J."/>
            <person name="Shi W."/>
            <person name="Du L."/>
            <person name="Sun Y."/>
            <person name="Zhan W."/>
            <person name="Jiang J.F."/>
            <person name="Wang Q."/>
            <person name="Zhang B."/>
            <person name="Ji P."/>
            <person name="Bell-Sakyi L."/>
            <person name="Cui X.M."/>
            <person name="Yuan T.T."/>
            <person name="Jiang B.G."/>
            <person name="Yang W.F."/>
            <person name="Lam T.T."/>
            <person name="Chang Q.C."/>
            <person name="Ding S.J."/>
            <person name="Wang X.J."/>
            <person name="Zhu J.G."/>
            <person name="Ruan X.D."/>
            <person name="Zhao L."/>
            <person name="Wei J.T."/>
            <person name="Ye R.Z."/>
            <person name="Que T.C."/>
            <person name="Du C.H."/>
            <person name="Zhou Y.H."/>
            <person name="Cheng J.X."/>
            <person name="Dai P.F."/>
            <person name="Guo W.B."/>
            <person name="Han X.H."/>
            <person name="Huang E.J."/>
            <person name="Li L.F."/>
            <person name="Wei W."/>
            <person name="Gao Y.C."/>
            <person name="Liu J.Z."/>
            <person name="Shao H.Z."/>
            <person name="Wang X."/>
            <person name="Wang C.C."/>
            <person name="Yang T.C."/>
            <person name="Huo Q.B."/>
            <person name="Li W."/>
            <person name="Chen H.Y."/>
            <person name="Chen S.E."/>
            <person name="Zhou L.G."/>
            <person name="Ni X.B."/>
            <person name="Tian J.H."/>
            <person name="Sheng Y."/>
            <person name="Liu T."/>
            <person name="Pan Y.S."/>
            <person name="Xia L.Y."/>
            <person name="Li J."/>
            <person name="Zhao F."/>
            <person name="Cao W.C."/>
        </authorList>
    </citation>
    <scope>NUCLEOTIDE SEQUENCE</scope>
    <source>
        <strain evidence="2">Rmic-2018</strain>
    </source>
</reference>
<comment type="caution">
    <text evidence="2">The sequence shown here is derived from an EMBL/GenBank/DDBJ whole genome shotgun (WGS) entry which is preliminary data.</text>
</comment>
<reference evidence="2" key="2">
    <citation type="submission" date="2021-09" db="EMBL/GenBank/DDBJ databases">
        <authorList>
            <person name="Jia N."/>
            <person name="Wang J."/>
            <person name="Shi W."/>
            <person name="Du L."/>
            <person name="Sun Y."/>
            <person name="Zhan W."/>
            <person name="Jiang J."/>
            <person name="Wang Q."/>
            <person name="Zhang B."/>
            <person name="Ji P."/>
            <person name="Sakyi L.B."/>
            <person name="Cui X."/>
            <person name="Yuan T."/>
            <person name="Jiang B."/>
            <person name="Yang W."/>
            <person name="Lam T.T.-Y."/>
            <person name="Chang Q."/>
            <person name="Ding S."/>
            <person name="Wang X."/>
            <person name="Zhu J."/>
            <person name="Ruan X."/>
            <person name="Zhao L."/>
            <person name="Wei J."/>
            <person name="Que T."/>
            <person name="Du C."/>
            <person name="Cheng J."/>
            <person name="Dai P."/>
            <person name="Han X."/>
            <person name="Huang E."/>
            <person name="Gao Y."/>
            <person name="Liu J."/>
            <person name="Shao H."/>
            <person name="Ye R."/>
            <person name="Li L."/>
            <person name="Wei W."/>
            <person name="Wang X."/>
            <person name="Wang C."/>
            <person name="Huo Q."/>
            <person name="Li W."/>
            <person name="Guo W."/>
            <person name="Chen H."/>
            <person name="Chen S."/>
            <person name="Zhou L."/>
            <person name="Zhou L."/>
            <person name="Ni X."/>
            <person name="Tian J."/>
            <person name="Zhou Y."/>
            <person name="Sheng Y."/>
            <person name="Liu T."/>
            <person name="Pan Y."/>
            <person name="Xia L."/>
            <person name="Li J."/>
            <person name="Zhao F."/>
            <person name="Cao W."/>
        </authorList>
    </citation>
    <scope>NUCLEOTIDE SEQUENCE</scope>
    <source>
        <strain evidence="2">Rmic-2018</strain>
        <tissue evidence="2">Larvae</tissue>
    </source>
</reference>
<proteinExistence type="predicted"/>
<gene>
    <name evidence="2" type="ORF">HPB51_018640</name>
</gene>
<evidence type="ECO:0000313" key="2">
    <source>
        <dbReference type="EMBL" id="KAH8041846.1"/>
    </source>
</evidence>
<protein>
    <submittedName>
        <fullName evidence="2">Uncharacterized protein</fullName>
    </submittedName>
</protein>
<evidence type="ECO:0000313" key="3">
    <source>
        <dbReference type="Proteomes" id="UP000821866"/>
    </source>
</evidence>
<feature type="region of interest" description="Disordered" evidence="1">
    <location>
        <begin position="1"/>
        <end position="48"/>
    </location>
</feature>
<keyword evidence="3" id="KW-1185">Reference proteome</keyword>
<sequence length="140" mass="14693">MLACKGDLSFAGAAQANPPRPSPPPSPLDDRPSSRRLPSRVRPSSSTTSCFRTVGALDANTCLSRFVCEIVARRGAQSFIGTTIGSLFKGFAHAPPTTPAHALFRAAAIGKHGWLPVCSNAYPQCTSHLSTALSVLNLFG</sequence>
<dbReference type="AlphaFoldDB" id="A0A9J6F4W1"/>
<evidence type="ECO:0000256" key="1">
    <source>
        <dbReference type="SAM" id="MobiDB-lite"/>
    </source>
</evidence>
<name>A0A9J6F4W1_RHIMP</name>
<dbReference type="EMBL" id="JABSTU010000001">
    <property type="protein sequence ID" value="KAH8041846.1"/>
    <property type="molecule type" value="Genomic_DNA"/>
</dbReference>